<protein>
    <submittedName>
        <fullName evidence="1">Uncharacterized protein</fullName>
    </submittedName>
</protein>
<name>A0A2P2PRC5_RHIMU</name>
<proteinExistence type="predicted"/>
<reference evidence="1" key="1">
    <citation type="submission" date="2018-02" db="EMBL/GenBank/DDBJ databases">
        <title>Rhizophora mucronata_Transcriptome.</title>
        <authorList>
            <person name="Meera S.P."/>
            <person name="Sreeshan A."/>
            <person name="Augustine A."/>
        </authorList>
    </citation>
    <scope>NUCLEOTIDE SEQUENCE</scope>
    <source>
        <tissue evidence="1">Leaf</tissue>
    </source>
</reference>
<dbReference type="EMBL" id="GGEC01076823">
    <property type="protein sequence ID" value="MBX57307.1"/>
    <property type="molecule type" value="Transcribed_RNA"/>
</dbReference>
<evidence type="ECO:0000313" key="1">
    <source>
        <dbReference type="EMBL" id="MBX57307.1"/>
    </source>
</evidence>
<dbReference type="AlphaFoldDB" id="A0A2P2PRC5"/>
<sequence length="48" mass="5706">MLPCVLKDTSFYFCDASDHCRYLFKESDRPHTHTEYLFYVDSPGPMNQ</sequence>
<accession>A0A2P2PRC5</accession>
<organism evidence="1">
    <name type="scientific">Rhizophora mucronata</name>
    <name type="common">Asiatic mangrove</name>
    <dbReference type="NCBI Taxonomy" id="61149"/>
    <lineage>
        <taxon>Eukaryota</taxon>
        <taxon>Viridiplantae</taxon>
        <taxon>Streptophyta</taxon>
        <taxon>Embryophyta</taxon>
        <taxon>Tracheophyta</taxon>
        <taxon>Spermatophyta</taxon>
        <taxon>Magnoliopsida</taxon>
        <taxon>eudicotyledons</taxon>
        <taxon>Gunneridae</taxon>
        <taxon>Pentapetalae</taxon>
        <taxon>rosids</taxon>
        <taxon>fabids</taxon>
        <taxon>Malpighiales</taxon>
        <taxon>Rhizophoraceae</taxon>
        <taxon>Rhizophora</taxon>
    </lineage>
</organism>